<dbReference type="InterPro" id="IPR029058">
    <property type="entry name" value="AB_hydrolase_fold"/>
</dbReference>
<dbReference type="Gene3D" id="3.40.50.1820">
    <property type="entry name" value="alpha/beta hydrolase"/>
    <property type="match status" value="1"/>
</dbReference>
<accession>A0ABS2P505</accession>
<dbReference type="PRINTS" id="PR00111">
    <property type="entry name" value="ABHYDROLASE"/>
</dbReference>
<dbReference type="InterPro" id="IPR050266">
    <property type="entry name" value="AB_hydrolase_sf"/>
</dbReference>
<dbReference type="Pfam" id="PF00561">
    <property type="entry name" value="Abhydrolase_1"/>
    <property type="match status" value="1"/>
</dbReference>
<dbReference type="EMBL" id="JAFBED010000010">
    <property type="protein sequence ID" value="MBM7621803.1"/>
    <property type="molecule type" value="Genomic_DNA"/>
</dbReference>
<evidence type="ECO:0000259" key="1">
    <source>
        <dbReference type="Pfam" id="PF00561"/>
    </source>
</evidence>
<sequence length="237" mass="26888">MILHTEITGEGHPLVLIHSGGMSGASEYEEQRDFFAAKGFQVIRPDLRGHGKSVGPIEDYFVQCTEDIMDTLEHLDVETCHLAGVSLGGIGALLFAKKYPHKVKTVTFSGVFPEKPEIWEELTQQEAAHHEDLFKREEVIEYMNQLHGENDWRAMLASWHQENFYPFEETGAVEELSIPAMCLVGGESSLEFEAAGCYRKRNEAIQISVIPFAGHLVHRDQPRLYSETLYVFLQQHQ</sequence>
<name>A0ABS2P505_9BACI</name>
<evidence type="ECO:0000313" key="3">
    <source>
        <dbReference type="Proteomes" id="UP000737402"/>
    </source>
</evidence>
<organism evidence="2 3">
    <name type="scientific">Sutcliffiella tianshenii</name>
    <dbReference type="NCBI Taxonomy" id="1463404"/>
    <lineage>
        <taxon>Bacteria</taxon>
        <taxon>Bacillati</taxon>
        <taxon>Bacillota</taxon>
        <taxon>Bacilli</taxon>
        <taxon>Bacillales</taxon>
        <taxon>Bacillaceae</taxon>
        <taxon>Sutcliffiella</taxon>
    </lineage>
</organism>
<gene>
    <name evidence="2" type="ORF">JOC95_003711</name>
</gene>
<keyword evidence="3" id="KW-1185">Reference proteome</keyword>
<dbReference type="SUPFAM" id="SSF53474">
    <property type="entry name" value="alpha/beta-Hydrolases"/>
    <property type="match status" value="1"/>
</dbReference>
<reference evidence="2 3" key="1">
    <citation type="submission" date="2021-01" db="EMBL/GenBank/DDBJ databases">
        <title>Genomic Encyclopedia of Type Strains, Phase IV (KMG-IV): sequencing the most valuable type-strain genomes for metagenomic binning, comparative biology and taxonomic classification.</title>
        <authorList>
            <person name="Goeker M."/>
        </authorList>
    </citation>
    <scope>NUCLEOTIDE SEQUENCE [LARGE SCALE GENOMIC DNA]</scope>
    <source>
        <strain evidence="2 3">DSM 25879</strain>
    </source>
</reference>
<evidence type="ECO:0000313" key="2">
    <source>
        <dbReference type="EMBL" id="MBM7621803.1"/>
    </source>
</evidence>
<dbReference type="RefSeq" id="WP_204418652.1">
    <property type="nucleotide sequence ID" value="NZ_JAFBED010000010.1"/>
</dbReference>
<dbReference type="InterPro" id="IPR000073">
    <property type="entry name" value="AB_hydrolase_1"/>
</dbReference>
<protein>
    <submittedName>
        <fullName evidence="2">Pimeloyl-ACP methyl ester carboxylesterase</fullName>
    </submittedName>
</protein>
<comment type="caution">
    <text evidence="2">The sequence shown here is derived from an EMBL/GenBank/DDBJ whole genome shotgun (WGS) entry which is preliminary data.</text>
</comment>
<dbReference type="Proteomes" id="UP000737402">
    <property type="component" value="Unassembled WGS sequence"/>
</dbReference>
<feature type="domain" description="AB hydrolase-1" evidence="1">
    <location>
        <begin position="13"/>
        <end position="202"/>
    </location>
</feature>
<proteinExistence type="predicted"/>
<dbReference type="PANTHER" id="PTHR43798">
    <property type="entry name" value="MONOACYLGLYCEROL LIPASE"/>
    <property type="match status" value="1"/>
</dbReference>